<dbReference type="OrthoDB" id="9796448at2"/>
<accession>A0A017HQ84</accession>
<evidence type="ECO:0000256" key="1">
    <source>
        <dbReference type="ARBA" id="ARBA00010751"/>
    </source>
</evidence>
<comment type="similarity">
    <text evidence="1">Belongs to the UPF0145 family.</text>
</comment>
<organism evidence="2 3">
    <name type="scientific">Rubellimicrobium mesophilum DSM 19309</name>
    <dbReference type="NCBI Taxonomy" id="442562"/>
    <lineage>
        <taxon>Bacteria</taxon>
        <taxon>Pseudomonadati</taxon>
        <taxon>Pseudomonadota</taxon>
        <taxon>Alphaproteobacteria</taxon>
        <taxon>Rhodobacterales</taxon>
        <taxon>Roseobacteraceae</taxon>
        <taxon>Rubellimicrobium</taxon>
    </lineage>
</organism>
<evidence type="ECO:0000313" key="2">
    <source>
        <dbReference type="EMBL" id="EYD76647.1"/>
    </source>
</evidence>
<dbReference type="Proteomes" id="UP000019666">
    <property type="component" value="Unassembled WGS sequence"/>
</dbReference>
<reference evidence="2 3" key="1">
    <citation type="submission" date="2013-02" db="EMBL/GenBank/DDBJ databases">
        <authorList>
            <person name="Fiebig A."/>
            <person name="Goeker M."/>
            <person name="Klenk H.-P.P."/>
        </authorList>
    </citation>
    <scope>NUCLEOTIDE SEQUENCE [LARGE SCALE GENOMIC DNA]</scope>
    <source>
        <strain evidence="2 3">DSM 19309</strain>
    </source>
</reference>
<name>A0A017HQ84_9RHOB</name>
<keyword evidence="3" id="KW-1185">Reference proteome</keyword>
<dbReference type="AlphaFoldDB" id="A0A017HQ84"/>
<dbReference type="InterPro" id="IPR035439">
    <property type="entry name" value="UPF0145_dom_sf"/>
</dbReference>
<dbReference type="HOGENOM" id="CLU_1979927_0_0_5"/>
<gene>
    <name evidence="2" type="ORF">Rumeso_01605</name>
</gene>
<evidence type="ECO:0000313" key="3">
    <source>
        <dbReference type="Proteomes" id="UP000019666"/>
    </source>
</evidence>
<protein>
    <submittedName>
        <fullName evidence="2">Uncharacterized protein</fullName>
    </submittedName>
</protein>
<dbReference type="Gene3D" id="3.30.110.70">
    <property type="entry name" value="Hypothetical protein apc22750. Chain B"/>
    <property type="match status" value="1"/>
</dbReference>
<proteinExistence type="inferred from homology"/>
<dbReference type="Pfam" id="PF01906">
    <property type="entry name" value="YbjQ_1"/>
    <property type="match status" value="1"/>
</dbReference>
<comment type="caution">
    <text evidence="2">The sequence shown here is derived from an EMBL/GenBank/DDBJ whole genome shotgun (WGS) entry which is preliminary data.</text>
</comment>
<dbReference type="RefSeq" id="WP_051520872.1">
    <property type="nucleotide sequence ID" value="NZ_KK088521.1"/>
</dbReference>
<dbReference type="STRING" id="442562.Rumeso_01605"/>
<dbReference type="EMBL" id="AOSK01000041">
    <property type="protein sequence ID" value="EYD76647.1"/>
    <property type="molecule type" value="Genomic_DNA"/>
</dbReference>
<sequence length="126" mass="13842">MFRQPTPRREPVLRAVDPVQRQGEPALRREEPALRDVIVTTTPVIEGRPVAAYLGFVAGQSLMEAGLLRRAPKGFRRLFRRGSSTGEDNLAEAREEALQALKAQAGGRGPTRCSACGWTIRCWATG</sequence>
<dbReference type="InterPro" id="IPR002765">
    <property type="entry name" value="UPF0145_YbjQ-like"/>
</dbReference>
<dbReference type="SUPFAM" id="SSF117782">
    <property type="entry name" value="YbjQ-like"/>
    <property type="match status" value="1"/>
</dbReference>